<evidence type="ECO:0000313" key="2">
    <source>
        <dbReference type="Proteomes" id="UP000821865"/>
    </source>
</evidence>
<keyword evidence="2" id="KW-1185">Reference proteome</keyword>
<proteinExistence type="predicted"/>
<dbReference type="EMBL" id="CM023480">
    <property type="protein sequence ID" value="KAH7970603.1"/>
    <property type="molecule type" value="Genomic_DNA"/>
</dbReference>
<accession>A0ACB8DIW0</accession>
<reference evidence="1" key="1">
    <citation type="submission" date="2020-05" db="EMBL/GenBank/DDBJ databases">
        <title>Large-scale comparative analyses of tick genomes elucidate their genetic diversity and vector capacities.</title>
        <authorList>
            <person name="Jia N."/>
            <person name="Wang J."/>
            <person name="Shi W."/>
            <person name="Du L."/>
            <person name="Sun Y."/>
            <person name="Zhan W."/>
            <person name="Jiang J."/>
            <person name="Wang Q."/>
            <person name="Zhang B."/>
            <person name="Ji P."/>
            <person name="Sakyi L.B."/>
            <person name="Cui X."/>
            <person name="Yuan T."/>
            <person name="Jiang B."/>
            <person name="Yang W."/>
            <person name="Lam T.T.-Y."/>
            <person name="Chang Q."/>
            <person name="Ding S."/>
            <person name="Wang X."/>
            <person name="Zhu J."/>
            <person name="Ruan X."/>
            <person name="Zhao L."/>
            <person name="Wei J."/>
            <person name="Que T."/>
            <person name="Du C."/>
            <person name="Cheng J."/>
            <person name="Dai P."/>
            <person name="Han X."/>
            <person name="Huang E."/>
            <person name="Gao Y."/>
            <person name="Liu J."/>
            <person name="Shao H."/>
            <person name="Ye R."/>
            <person name="Li L."/>
            <person name="Wei W."/>
            <person name="Wang X."/>
            <person name="Wang C."/>
            <person name="Yang T."/>
            <person name="Huo Q."/>
            <person name="Li W."/>
            <person name="Guo W."/>
            <person name="Chen H."/>
            <person name="Zhou L."/>
            <person name="Ni X."/>
            <person name="Tian J."/>
            <person name="Zhou Y."/>
            <person name="Sheng Y."/>
            <person name="Liu T."/>
            <person name="Pan Y."/>
            <person name="Xia L."/>
            <person name="Li J."/>
            <person name="Zhao F."/>
            <person name="Cao W."/>
        </authorList>
    </citation>
    <scope>NUCLEOTIDE SEQUENCE</scope>
    <source>
        <strain evidence="1">Dsil-2018</strain>
    </source>
</reference>
<organism evidence="1 2">
    <name type="scientific">Dermacentor silvarum</name>
    <name type="common">Tick</name>
    <dbReference type="NCBI Taxonomy" id="543639"/>
    <lineage>
        <taxon>Eukaryota</taxon>
        <taxon>Metazoa</taxon>
        <taxon>Ecdysozoa</taxon>
        <taxon>Arthropoda</taxon>
        <taxon>Chelicerata</taxon>
        <taxon>Arachnida</taxon>
        <taxon>Acari</taxon>
        <taxon>Parasitiformes</taxon>
        <taxon>Ixodida</taxon>
        <taxon>Ixodoidea</taxon>
        <taxon>Ixodidae</taxon>
        <taxon>Rhipicephalinae</taxon>
        <taxon>Dermacentor</taxon>
    </lineage>
</organism>
<comment type="caution">
    <text evidence="1">The sequence shown here is derived from an EMBL/GenBank/DDBJ whole genome shotgun (WGS) entry which is preliminary data.</text>
</comment>
<dbReference type="Proteomes" id="UP000821865">
    <property type="component" value="Chromosome 11"/>
</dbReference>
<gene>
    <name evidence="1" type="ORF">HPB49_011937</name>
</gene>
<sequence length="930" mass="102692">MTSVMHSHADSNNAAADALNDLRLFLAGTSSYDSKVRGSDVAKAAIRLLKTLPVAREAVLEYMHNLFDDAVNRHIMRLDSEETGVPVELEERDVAVEEVQRVLSGFIESNLGAWAPIISSWSLELLGHLTRKYADRRIVHYSSSLPEVLQMWMACPPTRTLIDLTTQCLSTLIDTNPDKCIDTLLETSVQHSPHFDWVVAHIGSCFPHTVITRVLACGLKDFISHEDEAMGAVERNVPKLASVVGILGHLAGQHAADIRRALVALMQQSFAVNPTREQLATIPFLLQLASMSEHLLNAVVSEFTKVLSADTLNKLSTLMSKWESAKIPGTRDLLSLTVILIVQSGSGDLRFLGQILDIASGESEFSAALLPAVPNAAGMLLDSVLLEMQQRVFAGAAEIPLLSALEARLPELCGWLQRTRCGPRTMWLWNALSLICVHRKEKTALTVLSHLLGRIRGSTELLFFQALIYQVEVVHVNCLTHTISHLMAELRSGRVPNPTQLVENLKKLSGNSHVGLRVSSTVCKFAEVLAEQMQLSSDLTYVDAVAELLSTSVQPEAMSPTAVVKVAASAVAYFFAIVCNPTHYGPSRKYTAACVCFRLLSTLCTRSVAQHLSLRNLLSGALDNKVSWRFGSRPRRSSEVSLRRPRFVHLLDENQKFATSINFPQSHSSIVRVGVIGSGLRSVPPPPPIADEEVALNKQLLLEAITACCALPWRNDRPSPTRTSPVGGMKIVALLLVEMISSDVMFNGLPWPDEDFLKVTIERDLHIQAMFVDHPILWDLLRLVASVRPSLCYCSVLLRAVMAVAMTHWRNCQEKAAASSPKHLETTRTVLRIMSLGQLLPPAMNSLGEVLPLLSPFEVFCVLSDVWQYMRNNVPSPALFTQKNPATGELWREFKAPAADLKYMERLRAIMISNIQTCGLIFQKFFSVDA</sequence>
<name>A0ACB8DIW0_DERSI</name>
<protein>
    <submittedName>
        <fullName evidence="1">Uncharacterized protein</fullName>
    </submittedName>
</protein>
<evidence type="ECO:0000313" key="1">
    <source>
        <dbReference type="EMBL" id="KAH7970603.1"/>
    </source>
</evidence>